<dbReference type="CDD" id="cd04301">
    <property type="entry name" value="NAT_SF"/>
    <property type="match status" value="1"/>
</dbReference>
<accession>A0A7C5LXA2</accession>
<dbReference type="InterPro" id="IPR000182">
    <property type="entry name" value="GNAT_dom"/>
</dbReference>
<dbReference type="SUPFAM" id="SSF55729">
    <property type="entry name" value="Acyl-CoA N-acyltransferases (Nat)"/>
    <property type="match status" value="1"/>
</dbReference>
<dbReference type="Gene3D" id="3.40.630.30">
    <property type="match status" value="1"/>
</dbReference>
<name>A0A7C5LXA2_9PROT</name>
<gene>
    <name evidence="4" type="ORF">ENJ42_06235</name>
</gene>
<dbReference type="InterPro" id="IPR050832">
    <property type="entry name" value="Bact_Acetyltransf"/>
</dbReference>
<sequence>MMPEIEIIRGGFEREDVMDLLTFHVSDAQANSPLDSSHAMTAHALNTHDIQFWHYRIGGELVGFCALKHTSADTAEIKSMRTDTNYQKRGIGSFILNHIIHEAKARGYGKLELETGANEAFLPARRLYKKHGFNTCSPIKGYSDHPFSVFMRLSL</sequence>
<reference evidence="4" key="1">
    <citation type="journal article" date="2020" name="mSystems">
        <title>Genome- and Community-Level Interaction Insights into Carbon Utilization and Element Cycling Functions of Hydrothermarchaeota in Hydrothermal Sediment.</title>
        <authorList>
            <person name="Zhou Z."/>
            <person name="Liu Y."/>
            <person name="Xu W."/>
            <person name="Pan J."/>
            <person name="Luo Z.H."/>
            <person name="Li M."/>
        </authorList>
    </citation>
    <scope>NUCLEOTIDE SEQUENCE [LARGE SCALE GENOMIC DNA]</scope>
    <source>
        <strain evidence="4">HyVt-485</strain>
    </source>
</reference>
<evidence type="ECO:0000259" key="3">
    <source>
        <dbReference type="PROSITE" id="PS51186"/>
    </source>
</evidence>
<dbReference type="PANTHER" id="PTHR43877">
    <property type="entry name" value="AMINOALKYLPHOSPHONATE N-ACETYLTRANSFERASE-RELATED-RELATED"/>
    <property type="match status" value="1"/>
</dbReference>
<dbReference type="PANTHER" id="PTHR43877:SF5">
    <property type="entry name" value="BLL8307 PROTEIN"/>
    <property type="match status" value="1"/>
</dbReference>
<dbReference type="AlphaFoldDB" id="A0A7C5LXA2"/>
<dbReference type="Pfam" id="PF00583">
    <property type="entry name" value="Acetyltransf_1"/>
    <property type="match status" value="1"/>
</dbReference>
<protein>
    <submittedName>
        <fullName evidence="4">GNAT family N-acetyltransferase</fullName>
    </submittedName>
</protein>
<feature type="domain" description="N-acetyltransferase" evidence="3">
    <location>
        <begin position="6"/>
        <end position="155"/>
    </location>
</feature>
<dbReference type="PROSITE" id="PS51186">
    <property type="entry name" value="GNAT"/>
    <property type="match status" value="1"/>
</dbReference>
<dbReference type="GO" id="GO:0016747">
    <property type="term" value="F:acyltransferase activity, transferring groups other than amino-acyl groups"/>
    <property type="evidence" value="ECO:0007669"/>
    <property type="project" value="InterPro"/>
</dbReference>
<dbReference type="EMBL" id="DRMJ01000321">
    <property type="protein sequence ID" value="HHL43196.1"/>
    <property type="molecule type" value="Genomic_DNA"/>
</dbReference>
<comment type="caution">
    <text evidence="4">The sequence shown here is derived from an EMBL/GenBank/DDBJ whole genome shotgun (WGS) entry which is preliminary data.</text>
</comment>
<organism evidence="4">
    <name type="scientific">Hellea balneolensis</name>
    <dbReference type="NCBI Taxonomy" id="287478"/>
    <lineage>
        <taxon>Bacteria</taxon>
        <taxon>Pseudomonadati</taxon>
        <taxon>Pseudomonadota</taxon>
        <taxon>Alphaproteobacteria</taxon>
        <taxon>Maricaulales</taxon>
        <taxon>Robiginitomaculaceae</taxon>
        <taxon>Hellea</taxon>
    </lineage>
</organism>
<proteinExistence type="predicted"/>
<dbReference type="InterPro" id="IPR016181">
    <property type="entry name" value="Acyl_CoA_acyltransferase"/>
</dbReference>
<evidence type="ECO:0000313" key="4">
    <source>
        <dbReference type="EMBL" id="HHL43196.1"/>
    </source>
</evidence>
<evidence type="ECO:0000256" key="2">
    <source>
        <dbReference type="ARBA" id="ARBA00023315"/>
    </source>
</evidence>
<keyword evidence="2" id="KW-0012">Acyltransferase</keyword>
<dbReference type="Proteomes" id="UP000885830">
    <property type="component" value="Unassembled WGS sequence"/>
</dbReference>
<evidence type="ECO:0000256" key="1">
    <source>
        <dbReference type="ARBA" id="ARBA00022679"/>
    </source>
</evidence>
<keyword evidence="1" id="KW-0808">Transferase</keyword>